<dbReference type="Gene3D" id="3.30.70.100">
    <property type="match status" value="1"/>
</dbReference>
<dbReference type="SUPFAM" id="SSF54975">
    <property type="entry name" value="Acylphosphatase/BLUF domain-like"/>
    <property type="match status" value="1"/>
</dbReference>
<dbReference type="InterPro" id="IPR036046">
    <property type="entry name" value="Acylphosphatase-like_dom_sf"/>
</dbReference>
<evidence type="ECO:0000313" key="9">
    <source>
        <dbReference type="EMBL" id="KAK3737900.1"/>
    </source>
</evidence>
<dbReference type="InterPro" id="IPR020456">
    <property type="entry name" value="Acylphosphatase"/>
</dbReference>
<dbReference type="PROSITE" id="PS00150">
    <property type="entry name" value="ACYLPHOSPHATASE_1"/>
    <property type="match status" value="1"/>
</dbReference>
<dbReference type="PANTHER" id="PTHR10029">
    <property type="entry name" value="ACYLPHOSPHATASE"/>
    <property type="match status" value="1"/>
</dbReference>
<dbReference type="InterPro" id="IPR017968">
    <property type="entry name" value="Acylphosphatase_CS"/>
</dbReference>
<evidence type="ECO:0000256" key="7">
    <source>
        <dbReference type="RuleBase" id="RU004168"/>
    </source>
</evidence>
<protein>
    <recommendedName>
        <fullName evidence="2 5">Acylphosphatase</fullName>
        <ecNumber evidence="2 5">3.6.1.7</ecNumber>
    </recommendedName>
</protein>
<dbReference type="EMBL" id="JAWDGP010006611">
    <property type="protein sequence ID" value="KAK3737900.1"/>
    <property type="molecule type" value="Genomic_DNA"/>
</dbReference>
<dbReference type="FunFam" id="3.30.70.100:FF:000011">
    <property type="entry name" value="Acylphosphatase"/>
    <property type="match status" value="1"/>
</dbReference>
<feature type="active site" evidence="5">
    <location>
        <position position="23"/>
    </location>
</feature>
<name>A0AAE1CV19_9GAST</name>
<evidence type="ECO:0000313" key="10">
    <source>
        <dbReference type="Proteomes" id="UP001283361"/>
    </source>
</evidence>
<sequence length="98" mass="10948">MATYSVKSVSFEVFGKVQGVFFRKHTQAQAKKLGLSGWVQNTPSGSVVGCVEGSEDKVKLMKRWLEETGSPESRIEKCVFSQEKTVDKAAFSTFEIRH</sequence>
<dbReference type="PROSITE" id="PS00151">
    <property type="entry name" value="ACYLPHOSPHATASE_2"/>
    <property type="match status" value="1"/>
</dbReference>
<evidence type="ECO:0000256" key="5">
    <source>
        <dbReference type="PROSITE-ProRule" id="PRU00520"/>
    </source>
</evidence>
<dbReference type="InterPro" id="IPR001792">
    <property type="entry name" value="Acylphosphatase-like_dom"/>
</dbReference>
<keyword evidence="10" id="KW-1185">Reference proteome</keyword>
<keyword evidence="3 5" id="KW-0378">Hydrolase</keyword>
<reference evidence="9" key="1">
    <citation type="journal article" date="2023" name="G3 (Bethesda)">
        <title>A reference genome for the long-term kleptoplast-retaining sea slug Elysia crispata morphotype clarki.</title>
        <authorList>
            <person name="Eastman K.E."/>
            <person name="Pendleton A.L."/>
            <person name="Shaikh M.A."/>
            <person name="Suttiyut T."/>
            <person name="Ogas R."/>
            <person name="Tomko P."/>
            <person name="Gavelis G."/>
            <person name="Widhalm J.R."/>
            <person name="Wisecaver J.H."/>
        </authorList>
    </citation>
    <scope>NUCLEOTIDE SEQUENCE</scope>
    <source>
        <strain evidence="9">ECLA1</strain>
    </source>
</reference>
<feature type="domain" description="Acylphosphatase-like" evidence="8">
    <location>
        <begin position="8"/>
        <end position="98"/>
    </location>
</feature>
<dbReference type="EC" id="3.6.1.7" evidence="2 5"/>
<accession>A0AAE1CV19</accession>
<dbReference type="PANTHER" id="PTHR10029:SF3">
    <property type="entry name" value="ACYLPHOSPHATASE-RELATED"/>
    <property type="match status" value="1"/>
</dbReference>
<dbReference type="Pfam" id="PF00708">
    <property type="entry name" value="Acylphosphatase"/>
    <property type="match status" value="1"/>
</dbReference>
<gene>
    <name evidence="9" type="ORF">RRG08_028525</name>
</gene>
<comment type="similarity">
    <text evidence="1 7">Belongs to the acylphosphatase family.</text>
</comment>
<evidence type="ECO:0000256" key="3">
    <source>
        <dbReference type="ARBA" id="ARBA00022801"/>
    </source>
</evidence>
<feature type="active site" evidence="5">
    <location>
        <position position="41"/>
    </location>
</feature>
<organism evidence="9 10">
    <name type="scientific">Elysia crispata</name>
    <name type="common">lettuce slug</name>
    <dbReference type="NCBI Taxonomy" id="231223"/>
    <lineage>
        <taxon>Eukaryota</taxon>
        <taxon>Metazoa</taxon>
        <taxon>Spiralia</taxon>
        <taxon>Lophotrochozoa</taxon>
        <taxon>Mollusca</taxon>
        <taxon>Gastropoda</taxon>
        <taxon>Heterobranchia</taxon>
        <taxon>Euthyneura</taxon>
        <taxon>Panpulmonata</taxon>
        <taxon>Sacoglossa</taxon>
        <taxon>Placobranchoidea</taxon>
        <taxon>Plakobranchidae</taxon>
        <taxon>Elysia</taxon>
    </lineage>
</organism>
<evidence type="ECO:0000256" key="2">
    <source>
        <dbReference type="ARBA" id="ARBA00012150"/>
    </source>
</evidence>
<evidence type="ECO:0000256" key="4">
    <source>
        <dbReference type="ARBA" id="ARBA00047645"/>
    </source>
</evidence>
<evidence type="ECO:0000259" key="8">
    <source>
        <dbReference type="PROSITE" id="PS51160"/>
    </source>
</evidence>
<dbReference type="Proteomes" id="UP001283361">
    <property type="component" value="Unassembled WGS sequence"/>
</dbReference>
<evidence type="ECO:0000256" key="6">
    <source>
        <dbReference type="RuleBase" id="RU000553"/>
    </source>
</evidence>
<dbReference type="PROSITE" id="PS51160">
    <property type="entry name" value="ACYLPHOSPHATASE_3"/>
    <property type="match status" value="1"/>
</dbReference>
<dbReference type="PRINTS" id="PR00112">
    <property type="entry name" value="ACYLPHPHTASE"/>
</dbReference>
<proteinExistence type="inferred from homology"/>
<evidence type="ECO:0000256" key="1">
    <source>
        <dbReference type="ARBA" id="ARBA00005614"/>
    </source>
</evidence>
<comment type="catalytic activity">
    <reaction evidence="4 5 6">
        <text>an acyl phosphate + H2O = a carboxylate + phosphate + H(+)</text>
        <dbReference type="Rhea" id="RHEA:14965"/>
        <dbReference type="ChEBI" id="CHEBI:15377"/>
        <dbReference type="ChEBI" id="CHEBI:15378"/>
        <dbReference type="ChEBI" id="CHEBI:29067"/>
        <dbReference type="ChEBI" id="CHEBI:43474"/>
        <dbReference type="ChEBI" id="CHEBI:59918"/>
        <dbReference type="EC" id="3.6.1.7"/>
    </reaction>
</comment>
<dbReference type="GO" id="GO:0003998">
    <property type="term" value="F:acylphosphatase activity"/>
    <property type="evidence" value="ECO:0007669"/>
    <property type="project" value="UniProtKB-EC"/>
</dbReference>
<dbReference type="AlphaFoldDB" id="A0AAE1CV19"/>
<comment type="caution">
    <text evidence="9">The sequence shown here is derived from an EMBL/GenBank/DDBJ whole genome shotgun (WGS) entry which is preliminary data.</text>
</comment>